<keyword evidence="5 7" id="KW-0067">ATP-binding</keyword>
<feature type="short sequence motif" description="'KMSKS' region" evidence="7">
    <location>
        <begin position="227"/>
        <end position="231"/>
    </location>
</feature>
<feature type="binding site" evidence="7">
    <location>
        <position position="189"/>
    </location>
    <ligand>
        <name>L-glutamate</name>
        <dbReference type="ChEBI" id="CHEBI:29985"/>
    </ligand>
</feature>
<evidence type="ECO:0000256" key="3">
    <source>
        <dbReference type="ARBA" id="ARBA00022741"/>
    </source>
</evidence>
<gene>
    <name evidence="7" type="primary">gluQ</name>
    <name evidence="11" type="ORF">BCL79_1041</name>
</gene>
<feature type="region of interest" description="Disordered" evidence="9">
    <location>
        <begin position="280"/>
        <end position="301"/>
    </location>
</feature>
<dbReference type="NCBIfam" id="TIGR03838">
    <property type="entry name" value="queuosine_YadB"/>
    <property type="match status" value="1"/>
</dbReference>
<feature type="binding site" evidence="7">
    <location>
        <position position="230"/>
    </location>
    <ligand>
        <name>ATP</name>
        <dbReference type="ChEBI" id="CHEBI:30616"/>
    </ligand>
</feature>
<evidence type="ECO:0000259" key="10">
    <source>
        <dbReference type="Pfam" id="PF00749"/>
    </source>
</evidence>
<evidence type="ECO:0000256" key="9">
    <source>
        <dbReference type="SAM" id="MobiDB-lite"/>
    </source>
</evidence>
<dbReference type="GO" id="GO:0005524">
    <property type="term" value="F:ATP binding"/>
    <property type="evidence" value="ECO:0007669"/>
    <property type="project" value="UniProtKB-KW"/>
</dbReference>
<evidence type="ECO:0000256" key="8">
    <source>
        <dbReference type="RuleBase" id="RU363037"/>
    </source>
</evidence>
<evidence type="ECO:0000256" key="4">
    <source>
        <dbReference type="ARBA" id="ARBA00022833"/>
    </source>
</evidence>
<dbReference type="InterPro" id="IPR049940">
    <property type="entry name" value="GluQ/Sye"/>
</dbReference>
<dbReference type="NCBIfam" id="NF004314">
    <property type="entry name" value="PRK05710.1-3"/>
    <property type="match status" value="1"/>
</dbReference>
<name>A0A498CEZ3_9GAMM</name>
<dbReference type="InterPro" id="IPR020058">
    <property type="entry name" value="Glu/Gln-tRNA-synth_Ib_cat-dom"/>
</dbReference>
<accession>A0A498CEZ3</accession>
<protein>
    <recommendedName>
        <fullName evidence="7">Glutamyl-Q tRNA(Asp) synthetase</fullName>
        <shortName evidence="7">Glu-Q-RSs</shortName>
        <ecNumber evidence="7">6.1.1.-</ecNumber>
    </recommendedName>
</protein>
<evidence type="ECO:0000256" key="5">
    <source>
        <dbReference type="ARBA" id="ARBA00022840"/>
    </source>
</evidence>
<evidence type="ECO:0000256" key="6">
    <source>
        <dbReference type="ARBA" id="ARBA00023146"/>
    </source>
</evidence>
<dbReference type="InterPro" id="IPR000924">
    <property type="entry name" value="Glu/Gln-tRNA-synth"/>
</dbReference>
<dbReference type="Proteomes" id="UP000274786">
    <property type="component" value="Unassembled WGS sequence"/>
</dbReference>
<dbReference type="EMBL" id="RCDC01000004">
    <property type="protein sequence ID" value="RLK56648.1"/>
    <property type="molecule type" value="Genomic_DNA"/>
</dbReference>
<dbReference type="SUPFAM" id="SSF52374">
    <property type="entry name" value="Nucleotidylyl transferase"/>
    <property type="match status" value="1"/>
</dbReference>
<evidence type="ECO:0000256" key="7">
    <source>
        <dbReference type="HAMAP-Rule" id="MF_01428"/>
    </source>
</evidence>
<dbReference type="PANTHER" id="PTHR43311">
    <property type="entry name" value="GLUTAMATE--TRNA LIGASE"/>
    <property type="match status" value="1"/>
</dbReference>
<dbReference type="PANTHER" id="PTHR43311:SF1">
    <property type="entry name" value="GLUTAMYL-Q TRNA(ASP) SYNTHETASE"/>
    <property type="match status" value="1"/>
</dbReference>
<comment type="similarity">
    <text evidence="7">Belongs to the class-I aminoacyl-tRNA synthetase family. GluQ subfamily.</text>
</comment>
<feature type="binding site" evidence="7">
    <location>
        <position position="45"/>
    </location>
    <ligand>
        <name>L-glutamate</name>
        <dbReference type="ChEBI" id="CHEBI:29985"/>
    </ligand>
</feature>
<dbReference type="InterPro" id="IPR014729">
    <property type="entry name" value="Rossmann-like_a/b/a_fold"/>
</dbReference>
<evidence type="ECO:0000256" key="2">
    <source>
        <dbReference type="ARBA" id="ARBA00022723"/>
    </source>
</evidence>
<sequence>MSDTSYCGRFAPSPTGPLHPGSLLAALGSWLLARHAGGQWLVRVEDVDPPRTVPGAVSGQLAALAAFGLCSDGPIVHQSQRDALYQGALDRLLREGKAFACHCSRSELAAQGGIHHHCVARAARAQPAVRLRVPPDSVVGFDDGLQGRIVQDVHANVGDFVLRRADGFWAYQLAVVVDDGAQRVTDVVRGADLLESTPRQILLQQALGLPTPRYLHLPLLLGPEGRKLSKSEAALPVDPAQPLPALRRAWAQLGQDPAIGAGADEVGGWLRQAADGFDPARLPPGDIPLPHAAGEAAPFAR</sequence>
<dbReference type="EC" id="6.1.1.-" evidence="7"/>
<dbReference type="GO" id="GO:0006424">
    <property type="term" value="P:glutamyl-tRNA aminoacylation"/>
    <property type="evidence" value="ECO:0007669"/>
    <property type="project" value="InterPro"/>
</dbReference>
<feature type="domain" description="Glutamyl/glutaminyl-tRNA synthetase class Ib catalytic" evidence="10">
    <location>
        <begin position="9"/>
        <end position="235"/>
    </location>
</feature>
<feature type="binding site" evidence="7">
    <location>
        <position position="171"/>
    </location>
    <ligand>
        <name>L-glutamate</name>
        <dbReference type="ChEBI" id="CHEBI:29985"/>
    </ligand>
</feature>
<evidence type="ECO:0000256" key="1">
    <source>
        <dbReference type="ARBA" id="ARBA00022598"/>
    </source>
</evidence>
<dbReference type="GO" id="GO:0006400">
    <property type="term" value="P:tRNA modification"/>
    <property type="evidence" value="ECO:0007669"/>
    <property type="project" value="InterPro"/>
</dbReference>
<keyword evidence="3 7" id="KW-0547">Nucleotide-binding</keyword>
<dbReference type="GO" id="GO:0008270">
    <property type="term" value="F:zinc ion binding"/>
    <property type="evidence" value="ECO:0007669"/>
    <property type="project" value="InterPro"/>
</dbReference>
<evidence type="ECO:0000313" key="12">
    <source>
        <dbReference type="Proteomes" id="UP000274786"/>
    </source>
</evidence>
<organism evidence="11 12">
    <name type="scientific">Stenotrophomonas rhizophila</name>
    <dbReference type="NCBI Taxonomy" id="216778"/>
    <lineage>
        <taxon>Bacteria</taxon>
        <taxon>Pseudomonadati</taxon>
        <taxon>Pseudomonadota</taxon>
        <taxon>Gammaproteobacteria</taxon>
        <taxon>Lysobacterales</taxon>
        <taxon>Lysobacteraceae</taxon>
        <taxon>Stenotrophomonas</taxon>
    </lineage>
</organism>
<keyword evidence="4" id="KW-0862">Zinc</keyword>
<keyword evidence="8" id="KW-0648">Protein biosynthesis</keyword>
<keyword evidence="6 7" id="KW-0030">Aminoacyl-tRNA synthetase</keyword>
<comment type="caution">
    <text evidence="11">The sequence shown here is derived from an EMBL/GenBank/DDBJ whole genome shotgun (WGS) entry which is preliminary data.</text>
</comment>
<dbReference type="GO" id="GO:0005829">
    <property type="term" value="C:cytosol"/>
    <property type="evidence" value="ECO:0007669"/>
    <property type="project" value="TreeGrafter"/>
</dbReference>
<reference evidence="11 12" key="1">
    <citation type="submission" date="2018-10" db="EMBL/GenBank/DDBJ databases">
        <title>Comparative analysis of microorganisms from saline springs in Andes Mountain Range, Colombia.</title>
        <authorList>
            <person name="Rubin E."/>
        </authorList>
    </citation>
    <scope>NUCLEOTIDE SEQUENCE [LARGE SCALE GENOMIC DNA]</scope>
    <source>
        <strain evidence="11 12">USBA GBX 843</strain>
    </source>
</reference>
<dbReference type="PRINTS" id="PR00987">
    <property type="entry name" value="TRNASYNTHGLU"/>
</dbReference>
<proteinExistence type="inferred from homology"/>
<dbReference type="GO" id="GO:0004818">
    <property type="term" value="F:glutamate-tRNA ligase activity"/>
    <property type="evidence" value="ECO:0007669"/>
    <property type="project" value="TreeGrafter"/>
</dbReference>
<dbReference type="Pfam" id="PF00749">
    <property type="entry name" value="tRNA-synt_1c"/>
    <property type="match status" value="1"/>
</dbReference>
<evidence type="ECO:0000313" key="11">
    <source>
        <dbReference type="EMBL" id="RLK56648.1"/>
    </source>
</evidence>
<dbReference type="AlphaFoldDB" id="A0A498CEZ3"/>
<dbReference type="RefSeq" id="WP_121038243.1">
    <property type="nucleotide sequence ID" value="NZ_RCDC01000004.1"/>
</dbReference>
<feature type="short sequence motif" description="'HIGH' region" evidence="7">
    <location>
        <begin position="12"/>
        <end position="22"/>
    </location>
</feature>
<dbReference type="InterPro" id="IPR022380">
    <property type="entry name" value="Glu-Q_tRNA(Asp)_Synthase"/>
</dbReference>
<dbReference type="OrthoDB" id="9807503at2"/>
<comment type="caution">
    <text evidence="7">Lacks conserved residue(s) required for the propagation of feature annotation.</text>
</comment>
<dbReference type="Gene3D" id="3.40.50.620">
    <property type="entry name" value="HUPs"/>
    <property type="match status" value="1"/>
</dbReference>
<dbReference type="HAMAP" id="MF_01428">
    <property type="entry name" value="Glu_Q_tRNA_synth"/>
    <property type="match status" value="1"/>
</dbReference>
<keyword evidence="1 7" id="KW-0436">Ligase</keyword>
<comment type="function">
    <text evidence="7">Catalyzes the tRNA-independent activation of glutamate in presence of ATP and the subsequent transfer of glutamate onto a tRNA(Asp). Glutamate is transferred on the 2-amino-5-(4,5-dihydroxy-2-cyclopenten-1-yl) moiety of the queuosine in the wobble position of the QUC anticodon.</text>
</comment>
<keyword evidence="2" id="KW-0479">Metal-binding</keyword>
<feature type="binding site" evidence="7">
    <location>
        <begin position="9"/>
        <end position="13"/>
    </location>
    <ligand>
        <name>L-glutamate</name>
        <dbReference type="ChEBI" id="CHEBI:29985"/>
    </ligand>
</feature>